<comment type="cofactor">
    <cofactor evidence="17">
        <name>Mg(2+)</name>
        <dbReference type="ChEBI" id="CHEBI:18420"/>
    </cofactor>
</comment>
<accession>A0ABR7F1X3</accession>
<dbReference type="Pfam" id="PF03853">
    <property type="entry name" value="YjeF_N"/>
    <property type="match status" value="1"/>
</dbReference>
<dbReference type="SUPFAM" id="SSF64153">
    <property type="entry name" value="YjeF N-terminal domain-like"/>
    <property type="match status" value="1"/>
</dbReference>
<comment type="catalytic activity">
    <reaction evidence="2 18 19">
        <text>(6R)-NADPHX = (6S)-NADPHX</text>
        <dbReference type="Rhea" id="RHEA:32227"/>
        <dbReference type="ChEBI" id="CHEBI:64076"/>
        <dbReference type="ChEBI" id="CHEBI:64077"/>
        <dbReference type="EC" id="5.1.99.6"/>
    </reaction>
</comment>
<evidence type="ECO:0000256" key="1">
    <source>
        <dbReference type="ARBA" id="ARBA00000013"/>
    </source>
</evidence>
<feature type="binding site" evidence="18">
    <location>
        <position position="157"/>
    </location>
    <ligand>
        <name>K(+)</name>
        <dbReference type="ChEBI" id="CHEBI:29103"/>
    </ligand>
</feature>
<comment type="function">
    <text evidence="18">Catalyzes the epimerization of the S- and R-forms of NAD(P)HX, a damaged form of NAD(P)H that is a result of enzymatic or heat-dependent hydration. This is a prerequisite for the S-specific NAD(P)H-hydrate dehydratase to allow the repair of both epimers of NAD(P)HX.</text>
</comment>
<feature type="binding site" evidence="18">
    <location>
        <position position="154"/>
    </location>
    <ligand>
        <name>(6S)-NADPHX</name>
        <dbReference type="ChEBI" id="CHEBI:64076"/>
    </ligand>
</feature>
<feature type="binding site" evidence="18">
    <location>
        <begin position="61"/>
        <end position="65"/>
    </location>
    <ligand>
        <name>(6S)-NADPHX</name>
        <dbReference type="ChEBI" id="CHEBI:64076"/>
    </ligand>
</feature>
<gene>
    <name evidence="18" type="primary">nnrE</name>
    <name evidence="17" type="synonym">nnrD</name>
    <name evidence="22" type="ORF">H8S00_06285</name>
</gene>
<dbReference type="PANTHER" id="PTHR12592">
    <property type="entry name" value="ATP-DEPENDENT (S)-NAD(P)H-HYDRATE DEHYDRATASE FAMILY MEMBER"/>
    <property type="match status" value="1"/>
</dbReference>
<dbReference type="EMBL" id="JACOOZ010000003">
    <property type="protein sequence ID" value="MBC5667589.1"/>
    <property type="molecule type" value="Genomic_DNA"/>
</dbReference>
<dbReference type="Gene3D" id="3.40.1190.20">
    <property type="match status" value="1"/>
</dbReference>
<dbReference type="EC" id="4.2.1.136" evidence="19"/>
<feature type="binding site" evidence="17">
    <location>
        <position position="436"/>
    </location>
    <ligand>
        <name>(6S)-NADPHX</name>
        <dbReference type="ChEBI" id="CHEBI:64076"/>
    </ligand>
</feature>
<evidence type="ECO:0000256" key="10">
    <source>
        <dbReference type="ARBA" id="ARBA00023027"/>
    </source>
</evidence>
<dbReference type="PIRSF" id="PIRSF017184">
    <property type="entry name" value="Nnr"/>
    <property type="match status" value="1"/>
</dbReference>
<feature type="binding site" evidence="17">
    <location>
        <begin position="407"/>
        <end position="411"/>
    </location>
    <ligand>
        <name>AMP</name>
        <dbReference type="ChEBI" id="CHEBI:456215"/>
    </ligand>
</feature>
<dbReference type="InterPro" id="IPR036652">
    <property type="entry name" value="YjeF_N_dom_sf"/>
</dbReference>
<comment type="similarity">
    <text evidence="4 19">In the C-terminal section; belongs to the NnrD/CARKD family.</text>
</comment>
<evidence type="ECO:0000256" key="9">
    <source>
        <dbReference type="ARBA" id="ARBA00022958"/>
    </source>
</evidence>
<feature type="binding site" evidence="17">
    <location>
        <position position="435"/>
    </location>
    <ligand>
        <name>AMP</name>
        <dbReference type="ChEBI" id="CHEBI:456215"/>
    </ligand>
</feature>
<dbReference type="HAMAP" id="MF_01965">
    <property type="entry name" value="NADHX_dehydratase"/>
    <property type="match status" value="1"/>
</dbReference>
<dbReference type="InterPro" id="IPR029056">
    <property type="entry name" value="Ribokinase-like"/>
</dbReference>
<keyword evidence="11 18" id="KW-0413">Isomerase</keyword>
<evidence type="ECO:0000256" key="14">
    <source>
        <dbReference type="ARBA" id="ARBA00025153"/>
    </source>
</evidence>
<dbReference type="InterPro" id="IPR000631">
    <property type="entry name" value="CARKD"/>
</dbReference>
<feature type="binding site" evidence="17">
    <location>
        <position position="320"/>
    </location>
    <ligand>
        <name>(6S)-NADPHX</name>
        <dbReference type="ChEBI" id="CHEBI:64076"/>
    </ligand>
</feature>
<comment type="function">
    <text evidence="17">Catalyzes the dehydration of the S-form of NAD(P)HX at the expense of ADP, which is converted to AMP. Together with NAD(P)HX epimerase, which catalyzes the epimerization of the S- and R-forms, the enzyme allows the repair of both epimers of NAD(P)HX, a damaged form of NAD(P)H that is a result of enzymatic or heat-dependent hydration.</text>
</comment>
<comment type="catalytic activity">
    <reaction evidence="1 18 19">
        <text>(6R)-NADHX = (6S)-NADHX</text>
        <dbReference type="Rhea" id="RHEA:32215"/>
        <dbReference type="ChEBI" id="CHEBI:64074"/>
        <dbReference type="ChEBI" id="CHEBI:64075"/>
        <dbReference type="EC" id="5.1.99.6"/>
    </reaction>
</comment>
<evidence type="ECO:0000256" key="13">
    <source>
        <dbReference type="ARBA" id="ARBA00023268"/>
    </source>
</evidence>
<evidence type="ECO:0000256" key="2">
    <source>
        <dbReference type="ARBA" id="ARBA00000909"/>
    </source>
</evidence>
<comment type="subunit">
    <text evidence="17">Homotetramer.</text>
</comment>
<evidence type="ECO:0000256" key="8">
    <source>
        <dbReference type="ARBA" id="ARBA00022857"/>
    </source>
</evidence>
<dbReference type="HAMAP" id="MF_01966">
    <property type="entry name" value="NADHX_epimerase"/>
    <property type="match status" value="1"/>
</dbReference>
<dbReference type="NCBIfam" id="TIGR00197">
    <property type="entry name" value="yjeF_nterm"/>
    <property type="match status" value="1"/>
</dbReference>
<evidence type="ECO:0000256" key="16">
    <source>
        <dbReference type="ARBA" id="ARBA00049209"/>
    </source>
</evidence>
<sequence>MENIVKGTDMKKIDSYTINEIGIPSLVLMERAAKSVADLIDKNERKQKNNITIQVIAGIGNNGADGVAIGRMLYLLGYNICIFVIGDKERATEEFKTQLSIVEKIGVPVVSSVIDADVVVDALFGIGLSRDITGTYEQLISEINKMKNIIYAVDIPSGINGDTGEVMGCAIKANYTVTFGCHKIGTVLYPGADYCGQVEVSDIGYPVQSYNEASEILEYAGVDDLKMIPKRANYSNKGTFGKILIVAGSRDISGAAVLCAKAAFRAGAGLVRIFTHENNRDIIAKLIPEAMINTYNTEKFNKKAFEACLNWCDVVAVGPGIGIGTIQQMIVEQVIESKIPAVIDADGINNIAADERVKKNFHKKLILTPHLGEMSRLINKPVKEIAENLIYYAKELNYRYGANVVLKDARTVIATDGQIYINLSGNNGMATAGSGDALTGIISALIGIGCDFEKAAVMGPYVHGLAGDMAAHKVSKTGLMATDIIEEIKSVITD</sequence>
<evidence type="ECO:0000256" key="6">
    <source>
        <dbReference type="ARBA" id="ARBA00022741"/>
    </source>
</evidence>
<evidence type="ECO:0000256" key="15">
    <source>
        <dbReference type="ARBA" id="ARBA00048238"/>
    </source>
</evidence>
<dbReference type="InterPro" id="IPR004443">
    <property type="entry name" value="YjeF_N_dom"/>
</dbReference>
<evidence type="ECO:0000313" key="22">
    <source>
        <dbReference type="EMBL" id="MBC5667589.1"/>
    </source>
</evidence>
<dbReference type="RefSeq" id="WP_186840277.1">
    <property type="nucleotide sequence ID" value="NZ_JACOOZ010000003.1"/>
</dbReference>
<comment type="function">
    <text evidence="14 19">Bifunctional enzyme that catalyzes the epimerization of the S- and R-forms of NAD(P)HX and the dehydration of the S-form of NAD(P)HX at the expense of ADP, which is converted to AMP. This allows the repair of both epimers of NAD(P)HX, a damaged form of NAD(P)H that is a result of enzymatic or heat-dependent hydration.</text>
</comment>
<dbReference type="CDD" id="cd01171">
    <property type="entry name" value="YXKO-related"/>
    <property type="match status" value="1"/>
</dbReference>
<proteinExistence type="inferred from homology"/>
<name>A0ABR7F1X3_9FIRM</name>
<evidence type="ECO:0000256" key="18">
    <source>
        <dbReference type="HAMAP-Rule" id="MF_01966"/>
    </source>
</evidence>
<evidence type="ECO:0000256" key="7">
    <source>
        <dbReference type="ARBA" id="ARBA00022840"/>
    </source>
</evidence>
<dbReference type="Gene3D" id="3.40.50.10260">
    <property type="entry name" value="YjeF N-terminal domain"/>
    <property type="match status" value="1"/>
</dbReference>
<dbReference type="NCBIfam" id="TIGR00196">
    <property type="entry name" value="yjeF_cterm"/>
    <property type="match status" value="1"/>
</dbReference>
<keyword evidence="9 18" id="KW-0630">Potassium</keyword>
<evidence type="ECO:0000256" key="4">
    <source>
        <dbReference type="ARBA" id="ARBA00009524"/>
    </source>
</evidence>
<dbReference type="Pfam" id="PF01256">
    <property type="entry name" value="Carb_kinase"/>
    <property type="match status" value="1"/>
</dbReference>
<dbReference type="Proteomes" id="UP000597877">
    <property type="component" value="Unassembled WGS sequence"/>
</dbReference>
<keyword evidence="7 17" id="KW-0067">ATP-binding</keyword>
<evidence type="ECO:0000256" key="11">
    <source>
        <dbReference type="ARBA" id="ARBA00023235"/>
    </source>
</evidence>
<dbReference type="PROSITE" id="PS51383">
    <property type="entry name" value="YJEF_C_3"/>
    <property type="match status" value="1"/>
</dbReference>
<evidence type="ECO:0000256" key="17">
    <source>
        <dbReference type="HAMAP-Rule" id="MF_01965"/>
    </source>
</evidence>
<comment type="caution">
    <text evidence="22">The sequence shown here is derived from an EMBL/GenBank/DDBJ whole genome shotgun (WGS) entry which is preliminary data.</text>
</comment>
<reference evidence="22 23" key="1">
    <citation type="submission" date="2020-08" db="EMBL/GenBank/DDBJ databases">
        <title>Genome public.</title>
        <authorList>
            <person name="Liu C."/>
            <person name="Sun Q."/>
        </authorList>
    </citation>
    <scope>NUCLEOTIDE SEQUENCE [LARGE SCALE GENOMIC DNA]</scope>
    <source>
        <strain evidence="22 23">BX4</strain>
    </source>
</reference>
<dbReference type="PROSITE" id="PS51385">
    <property type="entry name" value="YJEF_N"/>
    <property type="match status" value="1"/>
</dbReference>
<organism evidence="22 23">
    <name type="scientific">Eubacterium segne</name>
    <dbReference type="NCBI Taxonomy" id="2763045"/>
    <lineage>
        <taxon>Bacteria</taxon>
        <taxon>Bacillati</taxon>
        <taxon>Bacillota</taxon>
        <taxon>Clostridia</taxon>
        <taxon>Eubacteriales</taxon>
        <taxon>Eubacteriaceae</taxon>
        <taxon>Eubacterium</taxon>
    </lineage>
</organism>
<evidence type="ECO:0000313" key="23">
    <source>
        <dbReference type="Proteomes" id="UP000597877"/>
    </source>
</evidence>
<evidence type="ECO:0000256" key="12">
    <source>
        <dbReference type="ARBA" id="ARBA00023239"/>
    </source>
</evidence>
<feature type="binding site" evidence="17">
    <location>
        <position position="370"/>
    </location>
    <ligand>
        <name>(6S)-NADPHX</name>
        <dbReference type="ChEBI" id="CHEBI:64076"/>
    </ligand>
</feature>
<protein>
    <recommendedName>
        <fullName evidence="19">Bifunctional NAD(P)H-hydrate repair enzyme</fullName>
    </recommendedName>
    <alternativeName>
        <fullName evidence="19">Nicotinamide nucleotide repair protein</fullName>
    </alternativeName>
    <domain>
        <recommendedName>
            <fullName evidence="19">ADP-dependent (S)-NAD(P)H-hydrate dehydratase</fullName>
            <ecNumber evidence="19">4.2.1.136</ecNumber>
        </recommendedName>
        <alternativeName>
            <fullName evidence="19">ADP-dependent NAD(P)HX dehydratase</fullName>
        </alternativeName>
    </domain>
    <domain>
        <recommendedName>
            <fullName evidence="19">NAD(P)H-hydrate epimerase</fullName>
            <ecNumber evidence="19">5.1.99.6</ecNumber>
        </recommendedName>
    </domain>
</protein>
<feature type="binding site" evidence="18">
    <location>
        <position position="136"/>
    </location>
    <ligand>
        <name>(6S)-NADPHX</name>
        <dbReference type="ChEBI" id="CHEBI:64076"/>
    </ligand>
</feature>
<evidence type="ECO:0000256" key="3">
    <source>
        <dbReference type="ARBA" id="ARBA00006001"/>
    </source>
</evidence>
<evidence type="ECO:0000259" key="20">
    <source>
        <dbReference type="PROSITE" id="PS51383"/>
    </source>
</evidence>
<keyword evidence="12 17" id="KW-0456">Lyase</keyword>
<dbReference type="EC" id="5.1.99.6" evidence="19"/>
<feature type="domain" description="YjeF C-terminal" evidence="20">
    <location>
        <begin position="220"/>
        <end position="494"/>
    </location>
</feature>
<comment type="catalytic activity">
    <reaction evidence="16 17 19">
        <text>(6S)-NADPHX + ADP = AMP + phosphate + NADPH + H(+)</text>
        <dbReference type="Rhea" id="RHEA:32235"/>
        <dbReference type="ChEBI" id="CHEBI:15378"/>
        <dbReference type="ChEBI" id="CHEBI:43474"/>
        <dbReference type="ChEBI" id="CHEBI:57783"/>
        <dbReference type="ChEBI" id="CHEBI:64076"/>
        <dbReference type="ChEBI" id="CHEBI:456215"/>
        <dbReference type="ChEBI" id="CHEBI:456216"/>
        <dbReference type="EC" id="4.2.1.136"/>
    </reaction>
</comment>
<feature type="binding site" evidence="18">
    <location>
        <begin position="125"/>
        <end position="131"/>
    </location>
    <ligand>
        <name>(6S)-NADPHX</name>
        <dbReference type="ChEBI" id="CHEBI:64076"/>
    </ligand>
</feature>
<comment type="similarity">
    <text evidence="3 19">In the N-terminal section; belongs to the NnrE/AIBP family.</text>
</comment>
<dbReference type="SUPFAM" id="SSF53613">
    <property type="entry name" value="Ribokinase-like"/>
    <property type="match status" value="1"/>
</dbReference>
<keyword evidence="13" id="KW-0511">Multifunctional enzyme</keyword>
<evidence type="ECO:0000256" key="19">
    <source>
        <dbReference type="PIRNR" id="PIRNR017184"/>
    </source>
</evidence>
<dbReference type="InterPro" id="IPR030677">
    <property type="entry name" value="Nnr"/>
</dbReference>
<keyword evidence="6 17" id="KW-0547">Nucleotide-binding</keyword>
<keyword evidence="23" id="KW-1185">Reference proteome</keyword>
<feature type="domain" description="YjeF N-terminal" evidence="21">
    <location>
        <begin position="10"/>
        <end position="211"/>
    </location>
</feature>
<keyword evidence="10 17" id="KW-0520">NAD</keyword>
<comment type="similarity">
    <text evidence="17">Belongs to the NnrD/CARKD family.</text>
</comment>
<feature type="binding site" evidence="18">
    <location>
        <position position="62"/>
    </location>
    <ligand>
        <name>K(+)</name>
        <dbReference type="ChEBI" id="CHEBI:29103"/>
    </ligand>
</feature>
<evidence type="ECO:0000259" key="21">
    <source>
        <dbReference type="PROSITE" id="PS51385"/>
    </source>
</evidence>
<keyword evidence="8 17" id="KW-0521">NADP</keyword>
<feature type="binding site" evidence="17">
    <location>
        <position position="255"/>
    </location>
    <ligand>
        <name>(6S)-NADPHX</name>
        <dbReference type="ChEBI" id="CHEBI:64076"/>
    </ligand>
</feature>
<comment type="catalytic activity">
    <reaction evidence="15 17 19">
        <text>(6S)-NADHX + ADP = AMP + phosphate + NADH + H(+)</text>
        <dbReference type="Rhea" id="RHEA:32223"/>
        <dbReference type="ChEBI" id="CHEBI:15378"/>
        <dbReference type="ChEBI" id="CHEBI:43474"/>
        <dbReference type="ChEBI" id="CHEBI:57945"/>
        <dbReference type="ChEBI" id="CHEBI:64074"/>
        <dbReference type="ChEBI" id="CHEBI:456215"/>
        <dbReference type="ChEBI" id="CHEBI:456216"/>
        <dbReference type="EC" id="4.2.1.136"/>
    </reaction>
</comment>
<keyword evidence="5 18" id="KW-0479">Metal-binding</keyword>
<dbReference type="PANTHER" id="PTHR12592:SF0">
    <property type="entry name" value="ATP-DEPENDENT (S)-NAD(P)H-HYDRATE DEHYDRATASE"/>
    <property type="match status" value="1"/>
</dbReference>
<comment type="cofactor">
    <cofactor evidence="18 19">
        <name>K(+)</name>
        <dbReference type="ChEBI" id="CHEBI:29103"/>
    </cofactor>
    <text evidence="18 19">Binds 1 potassium ion per subunit.</text>
</comment>
<evidence type="ECO:0000256" key="5">
    <source>
        <dbReference type="ARBA" id="ARBA00022723"/>
    </source>
</evidence>
<comment type="similarity">
    <text evidence="18">Belongs to the NnrE/AIBP family.</text>
</comment>
<feature type="binding site" evidence="18">
    <location>
        <position position="121"/>
    </location>
    <ligand>
        <name>K(+)</name>
        <dbReference type="ChEBI" id="CHEBI:29103"/>
    </ligand>
</feature>